<gene>
    <name evidence="1" type="ORF">JFL49_06440</name>
</gene>
<dbReference type="EMBL" id="CP066558">
    <property type="protein sequence ID" value="QQF81723.1"/>
    <property type="molecule type" value="Genomic_DNA"/>
</dbReference>
<accession>A0A9Q7E445</accession>
<evidence type="ECO:0000313" key="1">
    <source>
        <dbReference type="EMBL" id="QQF81723.1"/>
    </source>
</evidence>
<organism evidence="1 2">
    <name type="scientific">Histophilus somni</name>
    <name type="common">Haemophilus somnus</name>
    <dbReference type="NCBI Taxonomy" id="731"/>
    <lineage>
        <taxon>Bacteria</taxon>
        <taxon>Pseudomonadati</taxon>
        <taxon>Pseudomonadota</taxon>
        <taxon>Gammaproteobacteria</taxon>
        <taxon>Pasteurellales</taxon>
        <taxon>Pasteurellaceae</taxon>
        <taxon>Histophilus</taxon>
    </lineage>
</organism>
<dbReference type="AlphaFoldDB" id="A0A9Q7E445"/>
<dbReference type="Proteomes" id="UP000595373">
    <property type="component" value="Chromosome"/>
</dbReference>
<evidence type="ECO:0000313" key="2">
    <source>
        <dbReference type="Proteomes" id="UP000595373"/>
    </source>
</evidence>
<sequence>MELYKNEKMIVKEKKHSKSEIEGEKVTIVAKNENSIKGSQINANNLELKGKIVRIEDDISKTEVEKNTVTVSATNKIAVNEGNLESDNKLIISKTKENLNTETSNSSNINAKANVKIEADKVLVKGSKIEGQEVEIKSKEKVDIVKSQTKEDYKKDSETVTLGSNVKLDAKSVAIIQTLKKMYDEKDNLSGYALNPVSGYQKIKEYKVMLEKNIDNIKELVANVSDKKLDPESLGVTMNVENSIKYNTNHLTSSKFDNNESEIKADKVTIKTEELSLEASKIKGNEVKIEAEKVSLESAEKKVNSNETDASVQVAMVHEIISQNTLFKGDSTVQNKGNYKTEHTSSKIEAEKIDLKAKELKLQNSQIETKEGKVETDKLSVYDKADKETKYGVTLAGMYNGGTKIGVGSATAKVEHDQKVKNVSIVKVENGKVDVKKEDKKKDIEVNIDVNTQLGLNVDPSGDVKGKASGGAKTKLDSKGKKIQGTGYVGVIGDLAFEDGKITDVNVSTELKGDLTITPEKYVDEIKLKVNNRLSIDHDGQISNDLTGNLSTVTQINTENIKSKLNVGVDGNLVTKNMDIIQGGIKGNAGGEIEAIVKINDTVEFKLRLMAEGNVIKEHGKYIKLDSELSSNANLNVKGATKNVSGYINLANNSSIKINNENGIKDYSIDNNVDGNLKSKGSIGENVSGDIDINLKSDLSKKMSQNITTSTAVMGNGNLKVEGKLENLDGNMGLNLNGNVAGNEAGLQELTGNAKADGKLHAHGVLEAFSGDVTLAGNTELNAKVNEALKLKGNLSGHSNISVEGQTDVVGGKIQLKPQVNISGDNVNKLTTFDTSTNLNGYIESKVKNEYVRNIKANLNTIFKTKKFEVETFESSLDSEVRSKYKDIEFNLASGERISLKDYIQQKISSDK</sequence>
<protein>
    <submittedName>
        <fullName evidence="1">Uncharacterized protein</fullName>
    </submittedName>
</protein>
<keyword evidence="2" id="KW-1185">Reference proteome</keyword>
<proteinExistence type="predicted"/>
<reference evidence="1 2" key="1">
    <citation type="submission" date="2020-12" db="EMBL/GenBank/DDBJ databases">
        <title>ASc-MMNZ-VFA-070.</title>
        <authorList>
            <person name="Schryvers A."/>
            <person name="Mostafa Nazari M."/>
            <person name="Farshchi Andisi V."/>
            <person name="Timsit E."/>
            <person name="Walter Morck D."/>
        </authorList>
    </citation>
    <scope>NUCLEOTIDE SEQUENCE [LARGE SCALE GENOMIC DNA]</scope>
    <source>
        <strain evidence="1 2">ASc-MMNZ-VFA-070</strain>
    </source>
</reference>
<dbReference type="RefSeq" id="WP_075293745.1">
    <property type="nucleotide sequence ID" value="NZ_CP018802.1"/>
</dbReference>
<name>A0A9Q7E445_HISSO</name>